<evidence type="ECO:0000313" key="3">
    <source>
        <dbReference type="Proteomes" id="UP000232883"/>
    </source>
</evidence>
<feature type="region of interest" description="Disordered" evidence="1">
    <location>
        <begin position="1"/>
        <end position="25"/>
    </location>
</feature>
<dbReference type="Proteomes" id="UP000232883">
    <property type="component" value="Chromosome"/>
</dbReference>
<organism evidence="2 3">
    <name type="scientific">Spirosoma pollinicola</name>
    <dbReference type="NCBI Taxonomy" id="2057025"/>
    <lineage>
        <taxon>Bacteria</taxon>
        <taxon>Pseudomonadati</taxon>
        <taxon>Bacteroidota</taxon>
        <taxon>Cytophagia</taxon>
        <taxon>Cytophagales</taxon>
        <taxon>Cytophagaceae</taxon>
        <taxon>Spirosoma</taxon>
    </lineage>
</organism>
<dbReference type="EMBL" id="CP025096">
    <property type="protein sequence ID" value="AUD06055.1"/>
    <property type="molecule type" value="Genomic_DNA"/>
</dbReference>
<dbReference type="InterPro" id="IPR032710">
    <property type="entry name" value="NTF2-like_dom_sf"/>
</dbReference>
<evidence type="ECO:0000256" key="1">
    <source>
        <dbReference type="SAM" id="MobiDB-lite"/>
    </source>
</evidence>
<dbReference type="OrthoDB" id="5896097at2"/>
<keyword evidence="3" id="KW-1185">Reference proteome</keyword>
<feature type="compositionally biased region" description="Polar residues" evidence="1">
    <location>
        <begin position="1"/>
        <end position="24"/>
    </location>
</feature>
<dbReference type="KEGG" id="spir:CWM47_31950"/>
<protein>
    <recommendedName>
        <fullName evidence="4">SnoaL-like domain-containing protein</fullName>
    </recommendedName>
</protein>
<evidence type="ECO:0000313" key="2">
    <source>
        <dbReference type="EMBL" id="AUD06055.1"/>
    </source>
</evidence>
<dbReference type="AlphaFoldDB" id="A0A2K8Z852"/>
<reference evidence="2 3" key="1">
    <citation type="submission" date="2017-11" db="EMBL/GenBank/DDBJ databases">
        <title>Taxonomic description and genome sequences of Spirosoma HA7 sp. nov., isolated from pollen microhabitat of Corylus avellana.</title>
        <authorList>
            <person name="Ambika Manirajan B."/>
            <person name="Suarez C."/>
            <person name="Ratering S."/>
            <person name="Geissler-Plaum R."/>
            <person name="Cardinale M."/>
            <person name="Sylvia S."/>
        </authorList>
    </citation>
    <scope>NUCLEOTIDE SEQUENCE [LARGE SCALE GENOMIC DNA]</scope>
    <source>
        <strain evidence="2 3">HA7</strain>
    </source>
</reference>
<name>A0A2K8Z852_9BACT</name>
<proteinExistence type="predicted"/>
<evidence type="ECO:0008006" key="4">
    <source>
        <dbReference type="Google" id="ProtNLM"/>
    </source>
</evidence>
<accession>A0A2K8Z852</accession>
<dbReference type="SUPFAM" id="SSF54427">
    <property type="entry name" value="NTF2-like"/>
    <property type="match status" value="1"/>
</dbReference>
<gene>
    <name evidence="2" type="ORF">CWM47_31950</name>
</gene>
<sequence>MKQKSSNKQTGDNKSSSANNQDKSFLTAPVASDSPEFSAALRQVVRYHPADIKAPNHNDVISFIHSWFASFDHIEPAEFFLAHFDDADMTYNMDGQVLAHNHQSFRDWFDDALTHIPWDYHDILDTTVTGTFQTGWTAEFFIRHVGEWHDKPLSDSDTGPGRPFNRIIRVNWKLEHDGDKFIIRRYELSMVQNIIPQ</sequence>
<dbReference type="RefSeq" id="WP_100992606.1">
    <property type="nucleotide sequence ID" value="NZ_CP025096.1"/>
</dbReference>